<dbReference type="EMBL" id="CP096983">
    <property type="protein sequence ID" value="URZ11796.1"/>
    <property type="molecule type" value="Genomic_DNA"/>
</dbReference>
<dbReference type="RefSeq" id="WP_139355969.1">
    <property type="nucleotide sequence ID" value="NZ_CP096983.1"/>
</dbReference>
<dbReference type="InterPro" id="IPR003305">
    <property type="entry name" value="CenC_carb-bd"/>
</dbReference>
<organism evidence="2 3">
    <name type="scientific">Clostridium felsineum</name>
    <dbReference type="NCBI Taxonomy" id="36839"/>
    <lineage>
        <taxon>Bacteria</taxon>
        <taxon>Bacillati</taxon>
        <taxon>Bacillota</taxon>
        <taxon>Clostridia</taxon>
        <taxon>Eubacteriales</taxon>
        <taxon>Clostridiaceae</taxon>
        <taxon>Clostridium</taxon>
    </lineage>
</organism>
<proteinExistence type="predicted"/>
<dbReference type="NCBIfam" id="TIGR01665">
    <property type="entry name" value="put_anti_recept"/>
    <property type="match status" value="1"/>
</dbReference>
<dbReference type="Pfam" id="PF13884">
    <property type="entry name" value="Peptidase_S74"/>
    <property type="match status" value="1"/>
</dbReference>
<dbReference type="AlphaFoldDB" id="A0A1S8L4H2"/>
<protein>
    <submittedName>
        <fullName evidence="2">Uncharacterized protein</fullName>
    </submittedName>
</protein>
<dbReference type="Proteomes" id="UP000190951">
    <property type="component" value="Chromosome"/>
</dbReference>
<dbReference type="Pfam" id="PF02018">
    <property type="entry name" value="CBM_4_9"/>
    <property type="match status" value="1"/>
</dbReference>
<evidence type="ECO:0000313" key="3">
    <source>
        <dbReference type="Proteomes" id="UP000190951"/>
    </source>
</evidence>
<dbReference type="STRING" id="84029.CROST_24720"/>
<keyword evidence="1" id="KW-0378">Hydrolase</keyword>
<dbReference type="GO" id="GO:0016798">
    <property type="term" value="F:hydrolase activity, acting on glycosyl bonds"/>
    <property type="evidence" value="ECO:0007669"/>
    <property type="project" value="InterPro"/>
</dbReference>
<accession>A0A1S8L4H2</accession>
<name>A0A1S8L4H2_9CLOT</name>
<evidence type="ECO:0000256" key="1">
    <source>
        <dbReference type="ARBA" id="ARBA00022801"/>
    </source>
</evidence>
<dbReference type="Pfam" id="PF06605">
    <property type="entry name" value="Prophage_tail"/>
    <property type="match status" value="1"/>
</dbReference>
<sequence length="1220" mass="135377">MITLLDKSKNILNCITEYKDLKIEKEINALDTLSFSIASKDVNYNVIEEECYIKTKENIYIIKKISINEDWKTIECNVNVEELKGTLVESINQVQGDCEATTNLALTDTGWVVGKCDINRKRNIVKKQCTVYDVLQEIQDMYHCEMEFDALNKQVNIYQSIGSDKGTYFIENLNLKQIGLQSDTTDYITQLIPLGKDGLTVESVNNNLRYVSNYQYSSKVLQSYWSDNRYTNAQDLLNDAIERLSELSKPKKSYSVSVIDLANLKPDLYKILDYGLGDTVTLISKSNNIKDRQRIKKIEIYPEQQENNTAEISNTLDNIEDLITRFDNTSNTVDNVTNSDGSIDSTSVEVKNSDGTFSNLNVAMERVGNLIATKIDVTELDATNARVQNLETNKIDAGYADIHYLKAQEASVKSINIDDEAVTNSKIAKEAVGNAQISDMDVSKLNAGDINADIIHMVSGDNKLQIKGNKLQLFADNNGQQERILLGQQDNGNYGLLIRGQDGQTILFDENGQTKEGFTDGYGKLDDKSLDPKKIDIEKVVTEINGATTKIDGSSITVDNKTLSSKFTEITETVDNINIGVNSLIHNGNFTKGLVAGSTTAPNYWGFWGGSKVYEYQGQTPTNSPNTIYIGHQTSNSGIAQDLTNIIKPNTTYTIAFTSHKENVDYVYTQMEYYDNSNTGVGNNIFSYNYSKSDTLQSFTFTSPSGFNRVTFAHGGVAQQWENGFLTTLGNVVLVEGNKAPSSFVYNQSDINEEINTNTTHISQTAQEIGFDLDSQTWKTTNNLETFKDFQVFLQLNKDRILSSVDANGVKSTIEQSPDAVKIGFNGITNKIQMDANGLHINDGGIDIKNNVGTSVFSSDANGNLNFSGVFEQYDSNGYKSVEIADNSIALYDWNNSSDFLGMYASITTQGTRGGTALTADHGNPLTIGYMPYGMNSNDHTINNFLVIDDARQKVGHKTNGGFTEDVSMVNYSNLYFYGNDYETIMGSIGGTTTNTGENGISLMGREGVGALYFGLLTDNNGSGSFKMSILSDQIHSKVDFYGDKDIYTNGNFYCADGGGWYYKIPKTNYDADGIKVFHMVGSNIGYTTNDNRSLYSVSNPTSDIKLKKNIVDSTENYLDIINKMKLHEFDYNGKMGQTGHIKAGVITQELDNINPKFTSLWGKDADGTEYRCPNWGSISPYFVGAIQKLSEQNNKLEKENKALTERLDKLENKLLEGSM</sequence>
<dbReference type="InterPro" id="IPR010572">
    <property type="entry name" value="Tail_dom"/>
</dbReference>
<gene>
    <name evidence="2" type="ORF">CROST_025130</name>
</gene>
<dbReference type="PROSITE" id="PS51688">
    <property type="entry name" value="ICA"/>
    <property type="match status" value="1"/>
</dbReference>
<evidence type="ECO:0000313" key="2">
    <source>
        <dbReference type="EMBL" id="URZ11796.1"/>
    </source>
</evidence>
<reference evidence="2 3" key="1">
    <citation type="submission" date="2022-04" db="EMBL/GenBank/DDBJ databases">
        <title>Genome sequence of C. roseum typestrain.</title>
        <authorList>
            <person name="Poehlein A."/>
            <person name="Schoch T."/>
            <person name="Duerre P."/>
            <person name="Daniel R."/>
        </authorList>
    </citation>
    <scope>NUCLEOTIDE SEQUENCE [LARGE SCALE GENOMIC DNA]</scope>
    <source>
        <strain evidence="2 3">DSM 7320</strain>
    </source>
</reference>
<keyword evidence="3" id="KW-1185">Reference proteome</keyword>
<dbReference type="InterPro" id="IPR007119">
    <property type="entry name" value="Phage_tail_spike_N"/>
</dbReference>
<dbReference type="Pfam" id="PF18994">
    <property type="entry name" value="Prophage_tailD1"/>
    <property type="match status" value="1"/>
</dbReference>
<dbReference type="InterPro" id="IPR030392">
    <property type="entry name" value="S74_ICA"/>
</dbReference>
<dbReference type="KEGG" id="crw:CROST_025130"/>
<dbReference type="InterPro" id="IPR044051">
    <property type="entry name" value="Prophage_tail_N"/>
</dbReference>